<evidence type="ECO:0008006" key="3">
    <source>
        <dbReference type="Google" id="ProtNLM"/>
    </source>
</evidence>
<keyword evidence="2" id="KW-1185">Reference proteome</keyword>
<evidence type="ECO:0000313" key="2">
    <source>
        <dbReference type="Proteomes" id="UP000831921"/>
    </source>
</evidence>
<gene>
    <name evidence="1" type="ORF">M1K48_07500</name>
</gene>
<evidence type="ECO:0000313" key="1">
    <source>
        <dbReference type="EMBL" id="UUR06804.1"/>
    </source>
</evidence>
<protein>
    <recommendedName>
        <fullName evidence="3">GAF domain-containing protein</fullName>
    </recommendedName>
</protein>
<organism evidence="1 2">
    <name type="scientific">Sphingomonas glaciei</name>
    <dbReference type="NCBI Taxonomy" id="2938948"/>
    <lineage>
        <taxon>Bacteria</taxon>
        <taxon>Pseudomonadati</taxon>
        <taxon>Pseudomonadota</taxon>
        <taxon>Alphaproteobacteria</taxon>
        <taxon>Sphingomonadales</taxon>
        <taxon>Sphingomonadaceae</taxon>
        <taxon>Sphingomonas</taxon>
    </lineage>
</organism>
<dbReference type="Proteomes" id="UP000831921">
    <property type="component" value="Chromosome"/>
</dbReference>
<accession>A0ABY5MQM0</accession>
<name>A0ABY5MQM0_9SPHN</name>
<proteinExistence type="predicted"/>
<dbReference type="RefSeq" id="WP_249454005.1">
    <property type="nucleotide sequence ID" value="NZ_CP097253.1"/>
</dbReference>
<reference evidence="1 2" key="1">
    <citation type="submission" date="2022-05" db="EMBL/GenBank/DDBJ databases">
        <title>S8-45 Sphingomonas ultraviolaceadurans.</title>
        <authorList>
            <person name="Liu Y."/>
        </authorList>
    </citation>
    <scope>NUCLEOTIDE SEQUENCE [LARGE SCALE GENOMIC DNA]</scope>
    <source>
        <strain evidence="1 2">S8-45</strain>
    </source>
</reference>
<dbReference type="EMBL" id="CP097253">
    <property type="protein sequence ID" value="UUR06804.1"/>
    <property type="molecule type" value="Genomic_DNA"/>
</dbReference>
<sequence length="302" mass="32439">MIVDQAVREAELAFLNAPFTGEGWQLAIRNLAESTGSFLVQMCGGSPAPAQDFNIFSHDLGDPYGHLINPDLYGPQNWRLNSALQAPGSIQYEQHYATYRGARKCEYYDDASSDLDLRFGCQSPLLFDNAGLIGLCLLRSGRDGPCTSEVLDAFSSVARQAQRAVRVQLALGQEQGETMLEGVASSGEMTLLLDGQGRLVAMTEAAEILFDHPAGLRLDGLSVRLSDRAEDRSLQAAAGRLLASDGVWGPVLHEAVAGRCAAAPQGQWRLFLTRLPEGTDLLQVGPQLALTLRPAAGTARLA</sequence>